<comment type="caution">
    <text evidence="2">The sequence shown here is derived from an EMBL/GenBank/DDBJ whole genome shotgun (WGS) entry which is preliminary data.</text>
</comment>
<accession>A0A210QY32</accession>
<evidence type="ECO:0000313" key="2">
    <source>
        <dbReference type="EMBL" id="OWF53634.1"/>
    </source>
</evidence>
<feature type="compositionally biased region" description="Acidic residues" evidence="1">
    <location>
        <begin position="195"/>
        <end position="214"/>
    </location>
</feature>
<feature type="region of interest" description="Disordered" evidence="1">
    <location>
        <begin position="195"/>
        <end position="229"/>
    </location>
</feature>
<dbReference type="EMBL" id="NEDP02001298">
    <property type="protein sequence ID" value="OWF53634.1"/>
    <property type="molecule type" value="Genomic_DNA"/>
</dbReference>
<protein>
    <submittedName>
        <fullName evidence="2">Uncharacterized protein</fullName>
    </submittedName>
</protein>
<proteinExistence type="predicted"/>
<evidence type="ECO:0000313" key="3">
    <source>
        <dbReference type="Proteomes" id="UP000242188"/>
    </source>
</evidence>
<name>A0A210QY32_MIZYE</name>
<organism evidence="2 3">
    <name type="scientific">Mizuhopecten yessoensis</name>
    <name type="common">Japanese scallop</name>
    <name type="synonym">Patinopecten yessoensis</name>
    <dbReference type="NCBI Taxonomy" id="6573"/>
    <lineage>
        <taxon>Eukaryota</taxon>
        <taxon>Metazoa</taxon>
        <taxon>Spiralia</taxon>
        <taxon>Lophotrochozoa</taxon>
        <taxon>Mollusca</taxon>
        <taxon>Bivalvia</taxon>
        <taxon>Autobranchia</taxon>
        <taxon>Pteriomorphia</taxon>
        <taxon>Pectinida</taxon>
        <taxon>Pectinoidea</taxon>
        <taxon>Pectinidae</taxon>
        <taxon>Mizuhopecten</taxon>
    </lineage>
</organism>
<sequence length="229" mass="25861">MLRKETLPVATCESAKNGHVFGKLECFCAGNDQFMQCNRTQVPLCCKYDNVVCLNGGKLKKTESDCNAKPKPIYKCECPPVLDGGGYYQGERCENIPVIRECVYKDSVNVNDNLNSCDFEDDVNRTCIHSSIDTVYECGPARQNVDGMKYKKCERRYNSIKAPSYVCGTPECNSGENTGYLTALRRLQDNYFQEEENGVDDKIDEDSETDVEEVNQERKPFLSRSKSTP</sequence>
<keyword evidence="3" id="KW-1185">Reference proteome</keyword>
<dbReference type="Proteomes" id="UP000242188">
    <property type="component" value="Unassembled WGS sequence"/>
</dbReference>
<gene>
    <name evidence="2" type="ORF">KP79_PYT05265</name>
</gene>
<dbReference type="AlphaFoldDB" id="A0A210QY32"/>
<evidence type="ECO:0000256" key="1">
    <source>
        <dbReference type="SAM" id="MobiDB-lite"/>
    </source>
</evidence>
<reference evidence="2 3" key="1">
    <citation type="journal article" date="2017" name="Nat. Ecol. Evol.">
        <title>Scallop genome provides insights into evolution of bilaterian karyotype and development.</title>
        <authorList>
            <person name="Wang S."/>
            <person name="Zhang J."/>
            <person name="Jiao W."/>
            <person name="Li J."/>
            <person name="Xun X."/>
            <person name="Sun Y."/>
            <person name="Guo X."/>
            <person name="Huan P."/>
            <person name="Dong B."/>
            <person name="Zhang L."/>
            <person name="Hu X."/>
            <person name="Sun X."/>
            <person name="Wang J."/>
            <person name="Zhao C."/>
            <person name="Wang Y."/>
            <person name="Wang D."/>
            <person name="Huang X."/>
            <person name="Wang R."/>
            <person name="Lv J."/>
            <person name="Li Y."/>
            <person name="Zhang Z."/>
            <person name="Liu B."/>
            <person name="Lu W."/>
            <person name="Hui Y."/>
            <person name="Liang J."/>
            <person name="Zhou Z."/>
            <person name="Hou R."/>
            <person name="Li X."/>
            <person name="Liu Y."/>
            <person name="Li H."/>
            <person name="Ning X."/>
            <person name="Lin Y."/>
            <person name="Zhao L."/>
            <person name="Xing Q."/>
            <person name="Dou J."/>
            <person name="Li Y."/>
            <person name="Mao J."/>
            <person name="Guo H."/>
            <person name="Dou H."/>
            <person name="Li T."/>
            <person name="Mu C."/>
            <person name="Jiang W."/>
            <person name="Fu Q."/>
            <person name="Fu X."/>
            <person name="Miao Y."/>
            <person name="Liu J."/>
            <person name="Yu Q."/>
            <person name="Li R."/>
            <person name="Liao H."/>
            <person name="Li X."/>
            <person name="Kong Y."/>
            <person name="Jiang Z."/>
            <person name="Chourrout D."/>
            <person name="Li R."/>
            <person name="Bao Z."/>
        </authorList>
    </citation>
    <scope>NUCLEOTIDE SEQUENCE [LARGE SCALE GENOMIC DNA]</scope>
    <source>
        <strain evidence="2 3">PY_sf001</strain>
    </source>
</reference>